<reference evidence="8" key="1">
    <citation type="submission" date="2019-01" db="EMBL/GenBank/DDBJ databases">
        <title>Sphingorhabdus lacus sp.nov., isolated from an oligotrophic freshwater lake.</title>
        <authorList>
            <person name="Park M."/>
        </authorList>
    </citation>
    <scope>NUCLEOTIDE SEQUENCE [LARGE SCALE GENOMIC DNA]</scope>
    <source>
        <strain evidence="8">IMCC1753</strain>
    </source>
</reference>
<keyword evidence="4" id="KW-0067">ATP-binding</keyword>
<dbReference type="Pfam" id="PF00580">
    <property type="entry name" value="UvrD-helicase"/>
    <property type="match status" value="1"/>
</dbReference>
<keyword evidence="2" id="KW-0378">Hydrolase</keyword>
<dbReference type="GO" id="GO:0003677">
    <property type="term" value="F:DNA binding"/>
    <property type="evidence" value="ECO:0007669"/>
    <property type="project" value="InterPro"/>
</dbReference>
<dbReference type="GO" id="GO:0000725">
    <property type="term" value="P:recombinational repair"/>
    <property type="evidence" value="ECO:0007669"/>
    <property type="project" value="TreeGrafter"/>
</dbReference>
<dbReference type="InterPro" id="IPR027417">
    <property type="entry name" value="P-loop_NTPase"/>
</dbReference>
<protein>
    <recommendedName>
        <fullName evidence="5">DNA 3'-5' helicase II</fullName>
    </recommendedName>
</protein>
<keyword evidence="3 7" id="KW-0347">Helicase</keyword>
<dbReference type="OrthoDB" id="7211215at2"/>
<evidence type="ECO:0000256" key="5">
    <source>
        <dbReference type="ARBA" id="ARBA00034923"/>
    </source>
</evidence>
<name>A0A6I6L757_9SPHN</name>
<evidence type="ECO:0000313" key="8">
    <source>
        <dbReference type="Proteomes" id="UP000428803"/>
    </source>
</evidence>
<gene>
    <name evidence="7" type="ORF">EUU25_06335</name>
</gene>
<dbReference type="AlphaFoldDB" id="A0A6I6L757"/>
<evidence type="ECO:0000256" key="2">
    <source>
        <dbReference type="ARBA" id="ARBA00022801"/>
    </source>
</evidence>
<dbReference type="GO" id="GO:0043138">
    <property type="term" value="F:3'-5' DNA helicase activity"/>
    <property type="evidence" value="ECO:0007669"/>
    <property type="project" value="TreeGrafter"/>
</dbReference>
<evidence type="ECO:0000256" key="1">
    <source>
        <dbReference type="ARBA" id="ARBA00022741"/>
    </source>
</evidence>
<dbReference type="InterPro" id="IPR000212">
    <property type="entry name" value="DNA_helicase_UvrD/REP"/>
</dbReference>
<dbReference type="Proteomes" id="UP000428803">
    <property type="component" value="Chromosome"/>
</dbReference>
<feature type="domain" description="UvrD-like helicase ATP-binding" evidence="6">
    <location>
        <begin position="133"/>
        <end position="188"/>
    </location>
</feature>
<keyword evidence="1" id="KW-0547">Nucleotide-binding</keyword>
<dbReference type="PANTHER" id="PTHR11070:SF2">
    <property type="entry name" value="ATP-DEPENDENT DNA HELICASE SRS2"/>
    <property type="match status" value="1"/>
</dbReference>
<dbReference type="SUPFAM" id="SSF52540">
    <property type="entry name" value="P-loop containing nucleoside triphosphate hydrolases"/>
    <property type="match status" value="1"/>
</dbReference>
<keyword evidence="8" id="KW-1185">Reference proteome</keyword>
<organism evidence="7 8">
    <name type="scientific">Sphingorhabdus lacus</name>
    <dbReference type="NCBI Taxonomy" id="392610"/>
    <lineage>
        <taxon>Bacteria</taxon>
        <taxon>Pseudomonadati</taxon>
        <taxon>Pseudomonadota</taxon>
        <taxon>Alphaproteobacteria</taxon>
        <taxon>Sphingomonadales</taxon>
        <taxon>Sphingomonadaceae</taxon>
        <taxon>Sphingorhabdus</taxon>
    </lineage>
</organism>
<evidence type="ECO:0000313" key="7">
    <source>
        <dbReference type="EMBL" id="QGY80268.1"/>
    </source>
</evidence>
<accession>A0A6I6L757</accession>
<dbReference type="InterPro" id="IPR014016">
    <property type="entry name" value="UvrD-like_ATP-bd"/>
</dbReference>
<evidence type="ECO:0000259" key="6">
    <source>
        <dbReference type="Pfam" id="PF00580"/>
    </source>
</evidence>
<evidence type="ECO:0000256" key="3">
    <source>
        <dbReference type="ARBA" id="ARBA00022806"/>
    </source>
</evidence>
<dbReference type="Gene3D" id="3.40.50.300">
    <property type="entry name" value="P-loop containing nucleotide triphosphate hydrolases"/>
    <property type="match status" value="2"/>
</dbReference>
<dbReference type="GO" id="GO:0005524">
    <property type="term" value="F:ATP binding"/>
    <property type="evidence" value="ECO:0007669"/>
    <property type="project" value="UniProtKB-KW"/>
</dbReference>
<proteinExistence type="predicted"/>
<dbReference type="EMBL" id="CP035733">
    <property type="protein sequence ID" value="QGY80268.1"/>
    <property type="molecule type" value="Genomic_DNA"/>
</dbReference>
<sequence length="489" mass="53149">MRPWNSEQRSATFFSGLTVLDVDLLAIDRGTVTAPAGCGKTHLIAQALTRHSETKPVLVLTHTNAGVAALRARLDKAGVAPGRYRLSTIDGWCMRLLTLFPKRGGHDPAILSIGNPKAHYPAIRQAAGVLLRDGHINDVLAATYDRLIVDEYQDCSQVQHAIIYYAAQSLRTCVLGDPMQAIFGFQGNTLADWDQHVCAHFPVAAELTKPWRWINAGEEGFGRYLLDVRRALVAGQSVDLAAAPPNISWVHLDGTEDHQRRLRAGAVATADGEKVLIIADSKSPNGQRQFASQIHGAVTVENVDMRDLVTFGENIDLSSPELLDHVVTFATTVMTNTGGANLLNRVATLRAGRERRPASPVEAEAMRLVEKPSYAAAADLLVEIGKEHGVRTHRPAILRGALRLLKSCGDDADMSPANAAVQERERSRLIGRPLAKRTVGSTLLLKGLEADAAVILDPSDMDRRHLYVAMTRGAKRLIICSRNARLTPA</sequence>
<dbReference type="PANTHER" id="PTHR11070">
    <property type="entry name" value="UVRD / RECB / PCRA DNA HELICASE FAMILY MEMBER"/>
    <property type="match status" value="1"/>
</dbReference>
<evidence type="ECO:0000256" key="4">
    <source>
        <dbReference type="ARBA" id="ARBA00022840"/>
    </source>
</evidence>
<dbReference type="GO" id="GO:0016787">
    <property type="term" value="F:hydrolase activity"/>
    <property type="evidence" value="ECO:0007669"/>
    <property type="project" value="UniProtKB-KW"/>
</dbReference>
<dbReference type="KEGG" id="slaa:EUU25_06335"/>